<protein>
    <recommendedName>
        <fullName evidence="1">N-acetyltransferase domain-containing protein</fullName>
    </recommendedName>
</protein>
<dbReference type="PANTHER" id="PTHR42791:SF1">
    <property type="entry name" value="N-ACETYLTRANSFERASE DOMAIN-CONTAINING PROTEIN"/>
    <property type="match status" value="1"/>
</dbReference>
<organism evidence="2 3">
    <name type="scientific">Actinocatenispora thailandica</name>
    <dbReference type="NCBI Taxonomy" id="227318"/>
    <lineage>
        <taxon>Bacteria</taxon>
        <taxon>Bacillati</taxon>
        <taxon>Actinomycetota</taxon>
        <taxon>Actinomycetes</taxon>
        <taxon>Micromonosporales</taxon>
        <taxon>Micromonosporaceae</taxon>
        <taxon>Actinocatenispora</taxon>
    </lineage>
</organism>
<dbReference type="PROSITE" id="PS51186">
    <property type="entry name" value="GNAT"/>
    <property type="match status" value="1"/>
</dbReference>
<dbReference type="AlphaFoldDB" id="A0A7R7DR59"/>
<dbReference type="EMBL" id="AP023355">
    <property type="protein sequence ID" value="BCJ36355.1"/>
    <property type="molecule type" value="Genomic_DNA"/>
</dbReference>
<dbReference type="Gene3D" id="3.40.630.30">
    <property type="match status" value="1"/>
</dbReference>
<dbReference type="InterPro" id="IPR016181">
    <property type="entry name" value="Acyl_CoA_acyltransferase"/>
</dbReference>
<sequence length="204" mass="23025">MTIVRVAREQDRDRIVELIDTSFFHLDANRWLVPEVGQRSAIMRGYFAIHVAHALSHGASAQVALDDTSSAIVGVALWYASDDPGPADYDRRVASVVGEPRLQRFLEFDELLHHHTPATAHDYLGFLAVAPEYQARGIGGRLLREHHRRLDHQARPAYLVASNQHSARLYARHGYQPLPGARYELRLPAGGSMYRMWRTPPSTN</sequence>
<proteinExistence type="predicted"/>
<dbReference type="Proteomes" id="UP000611640">
    <property type="component" value="Chromosome"/>
</dbReference>
<accession>A0A7R7DR59</accession>
<dbReference type="InterPro" id="IPR000182">
    <property type="entry name" value="GNAT_dom"/>
</dbReference>
<evidence type="ECO:0000313" key="2">
    <source>
        <dbReference type="EMBL" id="BCJ36355.1"/>
    </source>
</evidence>
<keyword evidence="3" id="KW-1185">Reference proteome</keyword>
<dbReference type="Pfam" id="PF13508">
    <property type="entry name" value="Acetyltransf_7"/>
    <property type="match status" value="1"/>
</dbReference>
<dbReference type="CDD" id="cd04301">
    <property type="entry name" value="NAT_SF"/>
    <property type="match status" value="1"/>
</dbReference>
<dbReference type="SUPFAM" id="SSF55729">
    <property type="entry name" value="Acyl-CoA N-acyltransferases (Nat)"/>
    <property type="match status" value="1"/>
</dbReference>
<dbReference type="InterPro" id="IPR052523">
    <property type="entry name" value="Trichothecene_AcTrans"/>
</dbReference>
<evidence type="ECO:0000259" key="1">
    <source>
        <dbReference type="PROSITE" id="PS51186"/>
    </source>
</evidence>
<dbReference type="PANTHER" id="PTHR42791">
    <property type="entry name" value="GNAT FAMILY ACETYLTRANSFERASE"/>
    <property type="match status" value="1"/>
</dbReference>
<evidence type="ECO:0000313" key="3">
    <source>
        <dbReference type="Proteomes" id="UP000611640"/>
    </source>
</evidence>
<gene>
    <name evidence="2" type="ORF">Athai_38580</name>
</gene>
<dbReference type="RefSeq" id="WP_203962746.1">
    <property type="nucleotide sequence ID" value="NZ_AP023355.1"/>
</dbReference>
<reference evidence="2 3" key="1">
    <citation type="submission" date="2020-08" db="EMBL/GenBank/DDBJ databases">
        <title>Whole genome shotgun sequence of Actinocatenispora thailandica NBRC 105041.</title>
        <authorList>
            <person name="Komaki H."/>
            <person name="Tamura T."/>
        </authorList>
    </citation>
    <scope>NUCLEOTIDE SEQUENCE [LARGE SCALE GENOMIC DNA]</scope>
    <source>
        <strain evidence="2 3">NBRC 105041</strain>
    </source>
</reference>
<feature type="domain" description="N-acetyltransferase" evidence="1">
    <location>
        <begin position="2"/>
        <end position="201"/>
    </location>
</feature>
<dbReference type="GO" id="GO:0016747">
    <property type="term" value="F:acyltransferase activity, transferring groups other than amino-acyl groups"/>
    <property type="evidence" value="ECO:0007669"/>
    <property type="project" value="InterPro"/>
</dbReference>
<name>A0A7R7DR59_9ACTN</name>
<dbReference type="KEGG" id="atl:Athai_38580"/>